<dbReference type="Proteomes" id="UP000077266">
    <property type="component" value="Unassembled WGS sequence"/>
</dbReference>
<dbReference type="AlphaFoldDB" id="A0A165I0Q2"/>
<keyword evidence="1" id="KW-0812">Transmembrane</keyword>
<dbReference type="InParanoid" id="A0A165I0Q2"/>
<evidence type="ECO:0000259" key="2">
    <source>
        <dbReference type="Pfam" id="PF09792"/>
    </source>
</evidence>
<keyword evidence="1" id="KW-0472">Membrane</keyword>
<name>A0A165I0Q2_EXIGL</name>
<dbReference type="Pfam" id="PF09792">
    <property type="entry name" value="But2"/>
    <property type="match status" value="1"/>
</dbReference>
<keyword evidence="1" id="KW-1133">Transmembrane helix</keyword>
<proteinExistence type="predicted"/>
<accession>A0A165I0Q2</accession>
<dbReference type="EMBL" id="KV426003">
    <property type="protein sequence ID" value="KZV92732.1"/>
    <property type="molecule type" value="Genomic_DNA"/>
</dbReference>
<feature type="domain" description="Ubiquitin 3 binding protein But2 C-terminal" evidence="2">
    <location>
        <begin position="108"/>
        <end position="254"/>
    </location>
</feature>
<protein>
    <recommendedName>
        <fullName evidence="2">Ubiquitin 3 binding protein But2 C-terminal domain-containing protein</fullName>
    </recommendedName>
</protein>
<gene>
    <name evidence="3" type="ORF">EXIGLDRAFT_836248</name>
</gene>
<keyword evidence="4" id="KW-1185">Reference proteome</keyword>
<evidence type="ECO:0000313" key="3">
    <source>
        <dbReference type="EMBL" id="KZV92732.1"/>
    </source>
</evidence>
<organism evidence="3 4">
    <name type="scientific">Exidia glandulosa HHB12029</name>
    <dbReference type="NCBI Taxonomy" id="1314781"/>
    <lineage>
        <taxon>Eukaryota</taxon>
        <taxon>Fungi</taxon>
        <taxon>Dikarya</taxon>
        <taxon>Basidiomycota</taxon>
        <taxon>Agaricomycotina</taxon>
        <taxon>Agaricomycetes</taxon>
        <taxon>Auriculariales</taxon>
        <taxon>Exidiaceae</taxon>
        <taxon>Exidia</taxon>
    </lineage>
</organism>
<dbReference type="OrthoDB" id="3350619at2759"/>
<dbReference type="InterPro" id="IPR018620">
    <property type="entry name" value="Ubiquitin3-bd_protein_But2_C"/>
</dbReference>
<reference evidence="3 4" key="1">
    <citation type="journal article" date="2016" name="Mol. Biol. Evol.">
        <title>Comparative Genomics of Early-Diverging Mushroom-Forming Fungi Provides Insights into the Origins of Lignocellulose Decay Capabilities.</title>
        <authorList>
            <person name="Nagy L.G."/>
            <person name="Riley R."/>
            <person name="Tritt A."/>
            <person name="Adam C."/>
            <person name="Daum C."/>
            <person name="Floudas D."/>
            <person name="Sun H."/>
            <person name="Yadav J.S."/>
            <person name="Pangilinan J."/>
            <person name="Larsson K.H."/>
            <person name="Matsuura K."/>
            <person name="Barry K."/>
            <person name="Labutti K."/>
            <person name="Kuo R."/>
            <person name="Ohm R.A."/>
            <person name="Bhattacharya S.S."/>
            <person name="Shirouzu T."/>
            <person name="Yoshinaga Y."/>
            <person name="Martin F.M."/>
            <person name="Grigoriev I.V."/>
            <person name="Hibbett D.S."/>
        </authorList>
    </citation>
    <scope>NUCLEOTIDE SEQUENCE [LARGE SCALE GENOMIC DNA]</scope>
    <source>
        <strain evidence="3 4">HHB12029</strain>
    </source>
</reference>
<evidence type="ECO:0000313" key="4">
    <source>
        <dbReference type="Proteomes" id="UP000077266"/>
    </source>
</evidence>
<sequence length="274" mass="30934">MLPNISECVSSYLMRSKEWSPVGNDEEEAFLDGQQQRQPAERSSRGTHVLVWACIISLAISAVNLSLISLRKLSVASPTKLRRPDIYIGLDRVERNASWPLPQYLANYPISISHIDKGTPTSLGDNGMSSCWRTCVSVVAQFRMHDFGMDNCTFGVWLSPYNMLKDTHTNRTYTIRNGSANVEVWDLDADPVDELDWTRLSYRTRPKRRSLRAKLNVRPGATASVPNFECPSGTVMTFEVACADGNCGIEFQQDEATPRIAWMVFQYPRLSKVF</sequence>
<evidence type="ECO:0000256" key="1">
    <source>
        <dbReference type="SAM" id="Phobius"/>
    </source>
</evidence>
<feature type="transmembrane region" description="Helical" evidence="1">
    <location>
        <begin position="49"/>
        <end position="70"/>
    </location>
</feature>